<keyword evidence="3" id="KW-1185">Reference proteome</keyword>
<protein>
    <submittedName>
        <fullName evidence="2">Acetyltransferase (GNAT) domain-containing protein</fullName>
    </submittedName>
</protein>
<dbReference type="STRING" id="1121302.SAMN02745163_01309"/>
<dbReference type="InterPro" id="IPR016181">
    <property type="entry name" value="Acyl_CoA_acyltransferase"/>
</dbReference>
<evidence type="ECO:0000313" key="3">
    <source>
        <dbReference type="Proteomes" id="UP000184310"/>
    </source>
</evidence>
<accession>A0A1M6GJU0</accession>
<dbReference type="CDD" id="cd04301">
    <property type="entry name" value="NAT_SF"/>
    <property type="match status" value="1"/>
</dbReference>
<dbReference type="SUPFAM" id="SSF55729">
    <property type="entry name" value="Acyl-CoA N-acyltransferases (Nat)"/>
    <property type="match status" value="1"/>
</dbReference>
<dbReference type="InterPro" id="IPR000182">
    <property type="entry name" value="GNAT_dom"/>
</dbReference>
<dbReference type="Pfam" id="PF00583">
    <property type="entry name" value="Acetyltransf_1"/>
    <property type="match status" value="1"/>
</dbReference>
<name>A0A1M6GJU0_9CLOT</name>
<dbReference type="Gene3D" id="3.40.630.80">
    <property type="match status" value="1"/>
</dbReference>
<dbReference type="RefSeq" id="WP_072985878.1">
    <property type="nucleotide sequence ID" value="NZ_FQZB01000006.1"/>
</dbReference>
<proteinExistence type="predicted"/>
<evidence type="ECO:0000313" key="2">
    <source>
        <dbReference type="EMBL" id="SHJ10217.1"/>
    </source>
</evidence>
<dbReference type="Pfam" id="PF18015">
    <property type="entry name" value="Acetyltransf_19"/>
    <property type="match status" value="1"/>
</dbReference>
<evidence type="ECO:0000259" key="1">
    <source>
        <dbReference type="PROSITE" id="PS51186"/>
    </source>
</evidence>
<reference evidence="2 3" key="1">
    <citation type="submission" date="2016-11" db="EMBL/GenBank/DDBJ databases">
        <authorList>
            <person name="Jaros S."/>
            <person name="Januszkiewicz K."/>
            <person name="Wedrychowicz H."/>
        </authorList>
    </citation>
    <scope>NUCLEOTIDE SEQUENCE [LARGE SCALE GENOMIC DNA]</scope>
    <source>
        <strain evidence="2 3">DSM 21758</strain>
    </source>
</reference>
<dbReference type="InterPro" id="IPR040579">
    <property type="entry name" value="Acetyltransf_19"/>
</dbReference>
<feature type="domain" description="N-acetyltransferase" evidence="1">
    <location>
        <begin position="135"/>
        <end position="260"/>
    </location>
</feature>
<organism evidence="2 3">
    <name type="scientific">Clostridium cavendishii DSM 21758</name>
    <dbReference type="NCBI Taxonomy" id="1121302"/>
    <lineage>
        <taxon>Bacteria</taxon>
        <taxon>Bacillati</taxon>
        <taxon>Bacillota</taxon>
        <taxon>Clostridia</taxon>
        <taxon>Eubacteriales</taxon>
        <taxon>Clostridiaceae</taxon>
        <taxon>Clostridium</taxon>
    </lineage>
</organism>
<dbReference type="EMBL" id="FQZB01000006">
    <property type="protein sequence ID" value="SHJ10217.1"/>
    <property type="molecule type" value="Genomic_DNA"/>
</dbReference>
<sequence>MIQLEKVTSAEERFILAKEYIKTLESPIDGYWENVVIGNAQCYVIIYDGEKAGHFFVDSHKTLVQFYILSQYFVHAPQIFEYIIESDIVENAAVSTKEKEFLALCLDYHKSISIDQYLFSDNKNTKYELSNFKDISFRLANKNDIGIIKIKCDPAFDGYYEDLVENNQLFVLYSCDILLGIGEFRIFKSNDQYGDIGMIVTEEYRKKGVGIYIVTQLKEHCYRNNLKPMACCNVKNIASKNTLEKSGFVSKHRILNVTLK</sequence>
<dbReference type="OrthoDB" id="7833882at2"/>
<gene>
    <name evidence="2" type="ORF">SAMN02745163_01309</name>
</gene>
<dbReference type="Proteomes" id="UP000184310">
    <property type="component" value="Unassembled WGS sequence"/>
</dbReference>
<dbReference type="GO" id="GO:0016747">
    <property type="term" value="F:acyltransferase activity, transferring groups other than amino-acyl groups"/>
    <property type="evidence" value="ECO:0007669"/>
    <property type="project" value="InterPro"/>
</dbReference>
<dbReference type="Gene3D" id="3.40.630.30">
    <property type="match status" value="1"/>
</dbReference>
<keyword evidence="2" id="KW-0808">Transferase</keyword>
<dbReference type="PROSITE" id="PS51186">
    <property type="entry name" value="GNAT"/>
    <property type="match status" value="1"/>
</dbReference>
<dbReference type="AlphaFoldDB" id="A0A1M6GJU0"/>